<dbReference type="AlphaFoldDB" id="A0A8S3K8S4"/>
<feature type="non-terminal residue" evidence="2">
    <location>
        <position position="1"/>
    </location>
</feature>
<feature type="compositionally biased region" description="Basic and acidic residues" evidence="1">
    <location>
        <begin position="1"/>
        <end position="12"/>
    </location>
</feature>
<evidence type="ECO:0000313" key="3">
    <source>
        <dbReference type="Proteomes" id="UP000681720"/>
    </source>
</evidence>
<proteinExistence type="predicted"/>
<feature type="non-terminal residue" evidence="2">
    <location>
        <position position="93"/>
    </location>
</feature>
<comment type="caution">
    <text evidence="2">The sequence shown here is derived from an EMBL/GenBank/DDBJ whole genome shotgun (WGS) entry which is preliminary data.</text>
</comment>
<reference evidence="2" key="1">
    <citation type="submission" date="2021-02" db="EMBL/GenBank/DDBJ databases">
        <authorList>
            <person name="Nowell W R."/>
        </authorList>
    </citation>
    <scope>NUCLEOTIDE SEQUENCE</scope>
</reference>
<dbReference type="Proteomes" id="UP000681720">
    <property type="component" value="Unassembled WGS sequence"/>
</dbReference>
<name>A0A8S3K8S4_9BILA</name>
<protein>
    <submittedName>
        <fullName evidence="2">Uncharacterized protein</fullName>
    </submittedName>
</protein>
<organism evidence="2 3">
    <name type="scientific">Rotaria magnacalcarata</name>
    <dbReference type="NCBI Taxonomy" id="392030"/>
    <lineage>
        <taxon>Eukaryota</taxon>
        <taxon>Metazoa</taxon>
        <taxon>Spiralia</taxon>
        <taxon>Gnathifera</taxon>
        <taxon>Rotifera</taxon>
        <taxon>Eurotatoria</taxon>
        <taxon>Bdelloidea</taxon>
        <taxon>Philodinida</taxon>
        <taxon>Philodinidae</taxon>
        <taxon>Rotaria</taxon>
    </lineage>
</organism>
<feature type="region of interest" description="Disordered" evidence="1">
    <location>
        <begin position="1"/>
        <end position="34"/>
    </location>
</feature>
<evidence type="ECO:0000256" key="1">
    <source>
        <dbReference type="SAM" id="MobiDB-lite"/>
    </source>
</evidence>
<evidence type="ECO:0000313" key="2">
    <source>
        <dbReference type="EMBL" id="CAF5227276.1"/>
    </source>
</evidence>
<gene>
    <name evidence="2" type="ORF">GIL414_LOCUS87561</name>
</gene>
<sequence>ASIDLLADKDDNNSLPPNNNNEEMDPPHISSAGRIFYDPNPQIIQRKGSNSVTYKQNIIVRFLQPPPIPNAGPLVIKEISSQQQPPLPPLVIK</sequence>
<accession>A0A8S3K8S4</accession>
<dbReference type="EMBL" id="CAJOBJ010380542">
    <property type="protein sequence ID" value="CAF5227276.1"/>
    <property type="molecule type" value="Genomic_DNA"/>
</dbReference>